<name>A0AA41X349_9BACI</name>
<dbReference type="PANTHER" id="PTHR18964:SF170">
    <property type="entry name" value="SUGAR KINASE"/>
    <property type="match status" value="1"/>
</dbReference>
<organism evidence="2 3">
    <name type="scientific">Ectobacillus ponti</name>
    <dbReference type="NCBI Taxonomy" id="2961894"/>
    <lineage>
        <taxon>Bacteria</taxon>
        <taxon>Bacillati</taxon>
        <taxon>Bacillota</taxon>
        <taxon>Bacilli</taxon>
        <taxon>Bacillales</taxon>
        <taxon>Bacillaceae</taxon>
        <taxon>Ectobacillus</taxon>
    </lineage>
</organism>
<gene>
    <name evidence="2" type="ORF">NK662_04210</name>
</gene>
<proteinExistence type="inferred from homology"/>
<evidence type="ECO:0000313" key="2">
    <source>
        <dbReference type="EMBL" id="MCP8967742.1"/>
    </source>
</evidence>
<evidence type="ECO:0000256" key="1">
    <source>
        <dbReference type="ARBA" id="ARBA00006479"/>
    </source>
</evidence>
<dbReference type="Pfam" id="PF00480">
    <property type="entry name" value="ROK"/>
    <property type="match status" value="1"/>
</dbReference>
<evidence type="ECO:0000313" key="3">
    <source>
        <dbReference type="Proteomes" id="UP001156102"/>
    </source>
</evidence>
<reference evidence="2" key="1">
    <citation type="submission" date="2022-07" db="EMBL/GenBank/DDBJ databases">
        <authorList>
            <person name="Li W.-J."/>
            <person name="Deng Q.-Q."/>
        </authorList>
    </citation>
    <scope>NUCLEOTIDE SEQUENCE</scope>
    <source>
        <strain evidence="2">SYSU M60031</strain>
    </source>
</reference>
<dbReference type="Gene3D" id="3.30.420.40">
    <property type="match status" value="2"/>
</dbReference>
<dbReference type="InterPro" id="IPR043129">
    <property type="entry name" value="ATPase_NBD"/>
</dbReference>
<dbReference type="Proteomes" id="UP001156102">
    <property type="component" value="Unassembled WGS sequence"/>
</dbReference>
<dbReference type="AlphaFoldDB" id="A0AA41X349"/>
<comment type="similarity">
    <text evidence="1">Belongs to the ROK (NagC/XylR) family.</text>
</comment>
<accession>A0AA41X349</accession>
<dbReference type="InterPro" id="IPR000600">
    <property type="entry name" value="ROK"/>
</dbReference>
<dbReference type="EMBL" id="JANCLT010000002">
    <property type="protein sequence ID" value="MCP8967742.1"/>
    <property type="molecule type" value="Genomic_DNA"/>
</dbReference>
<dbReference type="RefSeq" id="WP_254757660.1">
    <property type="nucleotide sequence ID" value="NZ_JANCLT010000002.1"/>
</dbReference>
<comment type="caution">
    <text evidence="2">The sequence shown here is derived from an EMBL/GenBank/DDBJ whole genome shotgun (WGS) entry which is preliminary data.</text>
</comment>
<dbReference type="SUPFAM" id="SSF53067">
    <property type="entry name" value="Actin-like ATPase domain"/>
    <property type="match status" value="1"/>
</dbReference>
<dbReference type="PANTHER" id="PTHR18964">
    <property type="entry name" value="ROK (REPRESSOR, ORF, KINASE) FAMILY"/>
    <property type="match status" value="1"/>
</dbReference>
<sequence>MYIVLDIGGTFVKYAVMDGEGHIAEKGKKPSGTDLSSFQEVLFSIVEAQNLDVIQGIAISCPGTIDTETGTVYHGGSFPFLHEVNLGRMLEERYGKPAAIENDGKCAALAELWLGSLQEAKDGVVLVLGSGVGGGIIIDRKLHRGVHLSAGEVSYVMSQVNLKTREAHHAGMDCSAVRMVQRIAELKGLADKHDGEAVFALIQRDEEAAAIFDEYCLQLAVQIYNLQYVLDPEVFAIGGGISAQPLVLERIQWALAELRAANPLLRTADPKVVSCTFRNDANLYGALYHLLQSSCACISRP</sequence>
<keyword evidence="3" id="KW-1185">Reference proteome</keyword>
<dbReference type="CDD" id="cd24152">
    <property type="entry name" value="ASKHA_NBD_ROK-like"/>
    <property type="match status" value="1"/>
</dbReference>
<protein>
    <submittedName>
        <fullName evidence="2">ROK family protein</fullName>
    </submittedName>
</protein>